<sequence length="134" mass="15232">INFYILQGYWLNASSTAEINFTGTRVAITPWWTFPDTSYCRLRDTIFMGVPFCMPSWGPCFSAGNYPIITSKTIELTRVIFENASLDIKVYRGDLTISKAVVYSGIIELLTIYGEYKVELFECEADKGIYFTLG</sequence>
<dbReference type="EMBL" id="BARW01039861">
    <property type="protein sequence ID" value="GAJ23195.1"/>
    <property type="molecule type" value="Genomic_DNA"/>
</dbReference>
<accession>X1W271</accession>
<comment type="caution">
    <text evidence="1">The sequence shown here is derived from an EMBL/GenBank/DDBJ whole genome shotgun (WGS) entry which is preliminary data.</text>
</comment>
<feature type="non-terminal residue" evidence="1">
    <location>
        <position position="134"/>
    </location>
</feature>
<dbReference type="AlphaFoldDB" id="X1W271"/>
<reference evidence="1" key="1">
    <citation type="journal article" date="2014" name="Front. Microbiol.">
        <title>High frequency of phylogenetically diverse reductive dehalogenase-homologous genes in deep subseafloor sedimentary metagenomes.</title>
        <authorList>
            <person name="Kawai M."/>
            <person name="Futagami T."/>
            <person name="Toyoda A."/>
            <person name="Takaki Y."/>
            <person name="Nishi S."/>
            <person name="Hori S."/>
            <person name="Arai W."/>
            <person name="Tsubouchi T."/>
            <person name="Morono Y."/>
            <person name="Uchiyama I."/>
            <person name="Ito T."/>
            <person name="Fujiyama A."/>
            <person name="Inagaki F."/>
            <person name="Takami H."/>
        </authorList>
    </citation>
    <scope>NUCLEOTIDE SEQUENCE</scope>
    <source>
        <strain evidence="1">Expedition CK06-06</strain>
    </source>
</reference>
<protein>
    <submittedName>
        <fullName evidence="1">Uncharacterized protein</fullName>
    </submittedName>
</protein>
<proteinExistence type="predicted"/>
<feature type="non-terminal residue" evidence="1">
    <location>
        <position position="1"/>
    </location>
</feature>
<gene>
    <name evidence="1" type="ORF">S12H4_60527</name>
</gene>
<evidence type="ECO:0000313" key="1">
    <source>
        <dbReference type="EMBL" id="GAJ23195.1"/>
    </source>
</evidence>
<organism evidence="1">
    <name type="scientific">marine sediment metagenome</name>
    <dbReference type="NCBI Taxonomy" id="412755"/>
    <lineage>
        <taxon>unclassified sequences</taxon>
        <taxon>metagenomes</taxon>
        <taxon>ecological metagenomes</taxon>
    </lineage>
</organism>
<name>X1W271_9ZZZZ</name>